<reference evidence="4" key="1">
    <citation type="submission" date="2016-06" db="UniProtKB">
        <authorList>
            <consortium name="WormBaseParasite"/>
        </authorList>
    </citation>
    <scope>IDENTIFICATION</scope>
</reference>
<proteinExistence type="predicted"/>
<feature type="region of interest" description="Disordered" evidence="1">
    <location>
        <begin position="111"/>
        <end position="149"/>
    </location>
</feature>
<organism evidence="4">
    <name type="scientific">Onchocerca flexuosa</name>
    <dbReference type="NCBI Taxonomy" id="387005"/>
    <lineage>
        <taxon>Eukaryota</taxon>
        <taxon>Metazoa</taxon>
        <taxon>Ecdysozoa</taxon>
        <taxon>Nematoda</taxon>
        <taxon>Chromadorea</taxon>
        <taxon>Rhabditida</taxon>
        <taxon>Spirurina</taxon>
        <taxon>Spiruromorpha</taxon>
        <taxon>Filarioidea</taxon>
        <taxon>Onchocercidae</taxon>
        <taxon>Onchocerca</taxon>
    </lineage>
</organism>
<reference evidence="2 3" key="2">
    <citation type="submission" date="2018-11" db="EMBL/GenBank/DDBJ databases">
        <authorList>
            <consortium name="Pathogen Informatics"/>
        </authorList>
    </citation>
    <scope>NUCLEOTIDE SEQUENCE [LARGE SCALE GENOMIC DNA]</scope>
</reference>
<dbReference type="EMBL" id="UZAJ01008094">
    <property type="protein sequence ID" value="VDO51958.1"/>
    <property type="molecule type" value="Genomic_DNA"/>
</dbReference>
<accession>A0A183HJG6</accession>
<evidence type="ECO:0000256" key="1">
    <source>
        <dbReference type="SAM" id="MobiDB-lite"/>
    </source>
</evidence>
<dbReference type="WBParaSite" id="OFLC_0000762701-mRNA-1">
    <property type="protein sequence ID" value="OFLC_0000762701-mRNA-1"/>
    <property type="gene ID" value="OFLC_0000762701"/>
</dbReference>
<dbReference type="AlphaFoldDB" id="A0A183HJG6"/>
<evidence type="ECO:0000313" key="2">
    <source>
        <dbReference type="EMBL" id="VDO51958.1"/>
    </source>
</evidence>
<gene>
    <name evidence="2" type="ORF">OFLC_LOCUS7632</name>
</gene>
<protein>
    <submittedName>
        <fullName evidence="2 4">Uncharacterized protein</fullName>
    </submittedName>
</protein>
<evidence type="ECO:0000313" key="3">
    <source>
        <dbReference type="Proteomes" id="UP000267606"/>
    </source>
</evidence>
<name>A0A183HJG6_9BILA</name>
<feature type="compositionally biased region" description="Polar residues" evidence="1">
    <location>
        <begin position="133"/>
        <end position="149"/>
    </location>
</feature>
<dbReference type="STRING" id="387005.A0A183HJG6"/>
<keyword evidence="3" id="KW-1185">Reference proteome</keyword>
<evidence type="ECO:0000313" key="4">
    <source>
        <dbReference type="WBParaSite" id="OFLC_0000762701-mRNA-1"/>
    </source>
</evidence>
<sequence length="149" mass="16750">MGKTYRSRIDDPTALAQDHPQQQIDHFNSVAGMAVVQRSQNERVREPSSGLMMPTLEEKVEPNNGSVLHGVFNSSNTSPIDFGISDKTESRLNYSLNLNNQRGLVQRINRSSSIPPEGIHGNKYFSEDRFKRSGNTVSELTNQYRSPDK</sequence>
<dbReference type="Proteomes" id="UP000267606">
    <property type="component" value="Unassembled WGS sequence"/>
</dbReference>